<name>A0ABQ7LBJ8_BRACM</name>
<sequence>MELELPKRVYAEGLEPQVKKINNCCRMELIRDLKKAMFAEYDNVKIDPVFKHIIAIAENKLKFSGKLVDRSLHFGPSLTPTYLCIIRLPIV</sequence>
<evidence type="ECO:0000313" key="2">
    <source>
        <dbReference type="Proteomes" id="UP000823674"/>
    </source>
</evidence>
<proteinExistence type="predicted"/>
<gene>
    <name evidence="1" type="primary">A09g502280.1_BraROA</name>
    <name evidence="1" type="ORF">IGI04_034096</name>
</gene>
<accession>A0ABQ7LBJ8</accession>
<comment type="caution">
    <text evidence="1">The sequence shown here is derived from an EMBL/GenBank/DDBJ whole genome shotgun (WGS) entry which is preliminary data.</text>
</comment>
<evidence type="ECO:0000313" key="1">
    <source>
        <dbReference type="EMBL" id="KAG5382626.1"/>
    </source>
</evidence>
<keyword evidence="2" id="KW-1185">Reference proteome</keyword>
<protein>
    <submittedName>
        <fullName evidence="1">Uncharacterized protein</fullName>
    </submittedName>
</protein>
<organism evidence="1 2">
    <name type="scientific">Brassica rapa subsp. trilocularis</name>
    <dbReference type="NCBI Taxonomy" id="1813537"/>
    <lineage>
        <taxon>Eukaryota</taxon>
        <taxon>Viridiplantae</taxon>
        <taxon>Streptophyta</taxon>
        <taxon>Embryophyta</taxon>
        <taxon>Tracheophyta</taxon>
        <taxon>Spermatophyta</taxon>
        <taxon>Magnoliopsida</taxon>
        <taxon>eudicotyledons</taxon>
        <taxon>Gunneridae</taxon>
        <taxon>Pentapetalae</taxon>
        <taxon>rosids</taxon>
        <taxon>malvids</taxon>
        <taxon>Brassicales</taxon>
        <taxon>Brassicaceae</taxon>
        <taxon>Brassiceae</taxon>
        <taxon>Brassica</taxon>
    </lineage>
</organism>
<dbReference type="EMBL" id="JADBGQ010000008">
    <property type="protein sequence ID" value="KAG5382626.1"/>
    <property type="molecule type" value="Genomic_DNA"/>
</dbReference>
<dbReference type="Proteomes" id="UP000823674">
    <property type="component" value="Chromosome A09"/>
</dbReference>
<reference evidence="1 2" key="1">
    <citation type="submission" date="2021-03" db="EMBL/GenBank/DDBJ databases">
        <authorList>
            <person name="King G.J."/>
            <person name="Bancroft I."/>
            <person name="Baten A."/>
            <person name="Bloomfield J."/>
            <person name="Borpatragohain P."/>
            <person name="He Z."/>
            <person name="Irish N."/>
            <person name="Irwin J."/>
            <person name="Liu K."/>
            <person name="Mauleon R.P."/>
            <person name="Moore J."/>
            <person name="Morris R."/>
            <person name="Ostergaard L."/>
            <person name="Wang B."/>
            <person name="Wells R."/>
        </authorList>
    </citation>
    <scope>NUCLEOTIDE SEQUENCE [LARGE SCALE GENOMIC DNA]</scope>
    <source>
        <strain evidence="1">R-o-18</strain>
        <tissue evidence="1">Leaf</tissue>
    </source>
</reference>